<keyword evidence="2" id="KW-0472">Membrane</keyword>
<protein>
    <submittedName>
        <fullName evidence="3">Uncharacterized protein</fullName>
    </submittedName>
</protein>
<evidence type="ECO:0000256" key="2">
    <source>
        <dbReference type="SAM" id="Phobius"/>
    </source>
</evidence>
<feature type="transmembrane region" description="Helical" evidence="2">
    <location>
        <begin position="94"/>
        <end position="111"/>
    </location>
</feature>
<keyword evidence="2" id="KW-1133">Transmembrane helix</keyword>
<reference evidence="3" key="5">
    <citation type="submission" date="2001-07" db="EMBL/GenBank/DDBJ databases">
        <authorList>
            <person name="Adachi J."/>
            <person name="Aizawa K."/>
            <person name="Akimura T."/>
            <person name="Arakawa T."/>
            <person name="Bono H."/>
            <person name="Carninci P."/>
            <person name="Fukuda S."/>
            <person name="Furuno M."/>
            <person name="Hanagaki T."/>
            <person name="Hara A."/>
            <person name="Hashizume W."/>
            <person name="Hayashida K."/>
            <person name="Hayatsu N."/>
            <person name="Hiramoto K."/>
            <person name="Hiraoka T."/>
            <person name="Hirozane T."/>
            <person name="Hori F."/>
            <person name="Imotani K."/>
            <person name="Ishii Y."/>
            <person name="Itoh M."/>
            <person name="Kagawa I."/>
            <person name="Kasukawa T."/>
            <person name="Katoh H."/>
            <person name="Kawai J."/>
            <person name="Kojima Y."/>
            <person name="Kondo S."/>
            <person name="Konno H."/>
            <person name="Kouda M."/>
            <person name="Koya S."/>
            <person name="Kurihara C."/>
            <person name="Matsuyama T."/>
            <person name="Miyazaki A."/>
            <person name="Murata M."/>
            <person name="Nakamura M."/>
            <person name="Nishi K."/>
            <person name="Nomura K."/>
            <person name="Numazaki R."/>
            <person name="Ohno M."/>
            <person name="Ohsato N."/>
            <person name="Okazaki Y."/>
            <person name="Saito R."/>
            <person name="Saitoh H."/>
            <person name="Sakai C."/>
            <person name="Sakai K."/>
            <person name="Sakazume N."/>
            <person name="Sano H."/>
            <person name="Sasaki D."/>
            <person name="Shibata K."/>
            <person name="Shinagawa A."/>
            <person name="Shiraki T."/>
            <person name="Sogabe Y."/>
            <person name="Tagami M."/>
            <person name="Tagawa A."/>
            <person name="Takahashi F."/>
            <person name="Takaku-Akahira S."/>
            <person name="Takeda Y."/>
            <person name="Tanaka T."/>
            <person name="Tomaru A."/>
            <person name="Toya T."/>
            <person name="Yasunishi A."/>
            <person name="Muramatsu M."/>
            <person name="Hayashizaki Y."/>
        </authorList>
    </citation>
    <scope>NUCLEOTIDE SEQUENCE</scope>
    <source>
        <strain evidence="3">C57BL/6J</strain>
        <tissue evidence="3">Thymus</tissue>
    </source>
</reference>
<reference evidence="3" key="2">
    <citation type="journal article" date="2000" name="Genome Res.">
        <title>Normalization and subtraction of cap-trapper-selected cDNAs to prepare full-length cDNA libraries for rapid discovery of new genes.</title>
        <authorList>
            <person name="Carninci P."/>
            <person name="Shibata Y."/>
            <person name="Hayatsu N."/>
            <person name="Sugahara Y."/>
            <person name="Shibata K."/>
            <person name="Itoh M."/>
            <person name="Konno H."/>
            <person name="Okazaki Y."/>
            <person name="Muramatsu M."/>
            <person name="Hayashizaki Y."/>
        </authorList>
    </citation>
    <scope>NUCLEOTIDE SEQUENCE</scope>
    <source>
        <strain evidence="3">C57BL/6J</strain>
        <tissue evidence="3">Thymus</tissue>
    </source>
</reference>
<reference evidence="3" key="8">
    <citation type="journal article" date="2005" name="Science">
        <title>Antisense Transcription in the Mammalian Transcriptome.</title>
        <authorList>
            <consortium name="RIKEN Genome Exploration Research Group and Genome Science Group (Genome Network Project Core Group) and the FANTOM Consortium"/>
        </authorList>
    </citation>
    <scope>NUCLEOTIDE SEQUENCE</scope>
    <source>
        <strain evidence="3">C57BL/6J</strain>
        <tissue evidence="3">Thymus</tissue>
    </source>
</reference>
<evidence type="ECO:0000313" key="3">
    <source>
        <dbReference type="EMBL" id="BAC31172.1"/>
    </source>
</evidence>
<reference evidence="3" key="7">
    <citation type="journal article" date="2005" name="Science">
        <title>The Transcriptional Landscape of the Mammalian Genome.</title>
        <authorList>
            <consortium name="The FANTOM Consortium"/>
            <consortium name="Riken Genome Exploration Research Group and Genome Science Group (Genome Network Project Core Group)"/>
        </authorList>
    </citation>
    <scope>NUCLEOTIDE SEQUENCE</scope>
    <source>
        <strain evidence="3">C57BL/6J</strain>
        <tissue evidence="3">Thymus</tissue>
    </source>
</reference>
<organism evidence="3">
    <name type="scientific">Mus musculus</name>
    <name type="common">Mouse</name>
    <dbReference type="NCBI Taxonomy" id="10090"/>
    <lineage>
        <taxon>Eukaryota</taxon>
        <taxon>Metazoa</taxon>
        <taxon>Chordata</taxon>
        <taxon>Craniata</taxon>
        <taxon>Vertebrata</taxon>
        <taxon>Euteleostomi</taxon>
        <taxon>Mammalia</taxon>
        <taxon>Eutheria</taxon>
        <taxon>Euarchontoglires</taxon>
        <taxon>Glires</taxon>
        <taxon>Rodentia</taxon>
        <taxon>Myomorpha</taxon>
        <taxon>Muroidea</taxon>
        <taxon>Muridae</taxon>
        <taxon>Murinae</taxon>
        <taxon>Mus</taxon>
        <taxon>Mus</taxon>
    </lineage>
</organism>
<reference evidence="3" key="1">
    <citation type="journal article" date="1999" name="Methods Enzymol.">
        <title>High-efficiency full-length cDNA cloning.</title>
        <authorList>
            <person name="Carninci P."/>
            <person name="Hayashizaki Y."/>
        </authorList>
    </citation>
    <scope>NUCLEOTIDE SEQUENCE</scope>
    <source>
        <strain evidence="3">C57BL/6J</strain>
        <tissue evidence="3">Thymus</tissue>
    </source>
</reference>
<keyword evidence="2" id="KW-0812">Transmembrane</keyword>
<dbReference type="AlphaFoldDB" id="Q8C9G7"/>
<evidence type="ECO:0000256" key="1">
    <source>
        <dbReference type="SAM" id="MobiDB-lite"/>
    </source>
</evidence>
<name>Q8C9G7_MOUSE</name>
<reference evidence="3" key="6">
    <citation type="journal article" date="2002" name="Nature">
        <title>Analysis of the mouse transcriptome based on functional annotation of 60,770 full-length cDNAs.</title>
        <authorList>
            <consortium name="The FANTOM Consortium and the RIKEN Genome Exploration Research Group Phase I and II Team"/>
        </authorList>
    </citation>
    <scope>NUCLEOTIDE SEQUENCE</scope>
    <source>
        <strain evidence="3">C57BL/6J</strain>
        <tissue evidence="3">Thymus</tissue>
    </source>
</reference>
<feature type="region of interest" description="Disordered" evidence="1">
    <location>
        <begin position="1"/>
        <end position="21"/>
    </location>
</feature>
<proteinExistence type="evidence at transcript level"/>
<accession>Q8C9G7</accession>
<dbReference type="EMBL" id="AK042117">
    <property type="protein sequence ID" value="BAC31172.1"/>
    <property type="molecule type" value="mRNA"/>
</dbReference>
<sequence length="122" mass="14009">MPTWGTEKEDRPQDDTRVRQRQRQDICCGIVDLSQVGDKYPWGECQQVELSNMDSAGRRLPAKQVQSNSSFHRGPQSKLKIEERGIPSVFISPLSPHLSVFLLPYQLILLFQKKKKKKKSSV</sequence>
<reference evidence="3" key="4">
    <citation type="journal article" date="2001" name="Nature">
        <title>Functional annotation of a full-length mouse cDNA collection.</title>
        <authorList>
            <consortium name="The RIKEN Genome Exploration Research Group Phase II Team and the FANTOM Consortium"/>
        </authorList>
    </citation>
    <scope>NUCLEOTIDE SEQUENCE</scope>
    <source>
        <strain evidence="3">C57BL/6J</strain>
        <tissue evidence="3">Thymus</tissue>
    </source>
</reference>
<reference evidence="3" key="3">
    <citation type="journal article" date="2000" name="Genome Res.">
        <title>RIKEN integrated sequence analysis (RISA) system--384-format sequencing pipeline with 384 multicapillary sequencer.</title>
        <authorList>
            <person name="Shibata K."/>
            <person name="Itoh M."/>
            <person name="Aizawa K."/>
            <person name="Nagaoka S."/>
            <person name="Sasaki N."/>
            <person name="Carninci P."/>
            <person name="Konno H."/>
            <person name="Akiyama J."/>
            <person name="Nishi K."/>
            <person name="Kitsunai T."/>
            <person name="Tashiro H."/>
            <person name="Itoh M."/>
            <person name="Sumi N."/>
            <person name="Ishii Y."/>
            <person name="Nakamura S."/>
            <person name="Hazama M."/>
            <person name="Nishine T."/>
            <person name="Harada A."/>
            <person name="Yamamoto R."/>
            <person name="Matsumoto H."/>
            <person name="Sakaguchi S."/>
            <person name="Ikegami T."/>
            <person name="Kashiwagi K."/>
            <person name="Fujiwake S."/>
            <person name="Inoue K."/>
            <person name="Togawa Y."/>
            <person name="Izawa M."/>
            <person name="Ohara E."/>
            <person name="Watahiki M."/>
            <person name="Yoneda Y."/>
            <person name="Ishikawa T."/>
            <person name="Ozawa K."/>
            <person name="Tanaka T."/>
            <person name="Matsuura S."/>
            <person name="Kawai J."/>
            <person name="Okazaki Y."/>
            <person name="Muramatsu M."/>
            <person name="Inoue Y."/>
            <person name="Kira A."/>
            <person name="Hayashizaki Y."/>
        </authorList>
    </citation>
    <scope>NUCLEOTIDE SEQUENCE</scope>
    <source>
        <strain evidence="3">C57BL/6J</strain>
        <tissue evidence="3">Thymus</tissue>
    </source>
</reference>